<evidence type="ECO:0000259" key="7">
    <source>
        <dbReference type="Pfam" id="PF01077"/>
    </source>
</evidence>
<evidence type="ECO:0000256" key="2">
    <source>
        <dbReference type="ARBA" id="ARBA00022617"/>
    </source>
</evidence>
<keyword evidence="3" id="KW-0479">Metal-binding</keyword>
<comment type="caution">
    <text evidence="9">The sequence shown here is derived from an EMBL/GenBank/DDBJ whole genome shotgun (WGS) entry which is preliminary data.</text>
</comment>
<dbReference type="SUPFAM" id="SSF55124">
    <property type="entry name" value="Nitrite/Sulfite reductase N-terminal domain-like"/>
    <property type="match status" value="2"/>
</dbReference>
<organism evidence="9 10">
    <name type="scientific">Pseudomonas marginalis pv. marginalis</name>
    <dbReference type="NCBI Taxonomy" id="97473"/>
    <lineage>
        <taxon>Bacteria</taxon>
        <taxon>Pseudomonadati</taxon>
        <taxon>Pseudomonadota</taxon>
        <taxon>Gammaproteobacteria</taxon>
        <taxon>Pseudomonadales</taxon>
        <taxon>Pseudomonadaceae</taxon>
        <taxon>Pseudomonas</taxon>
    </lineage>
</organism>
<feature type="domain" description="Nitrite/sulphite reductase 4Fe-4S" evidence="7">
    <location>
        <begin position="159"/>
        <end position="313"/>
    </location>
</feature>
<dbReference type="GO" id="GO:0046872">
    <property type="term" value="F:metal ion binding"/>
    <property type="evidence" value="ECO:0007669"/>
    <property type="project" value="UniProtKB-KW"/>
</dbReference>
<feature type="domain" description="Nitrite/Sulfite reductase ferredoxin-like" evidence="8">
    <location>
        <begin position="93"/>
        <end position="149"/>
    </location>
</feature>
<dbReference type="GO" id="GO:0051539">
    <property type="term" value="F:4 iron, 4 sulfur cluster binding"/>
    <property type="evidence" value="ECO:0007669"/>
    <property type="project" value="UniProtKB-KW"/>
</dbReference>
<evidence type="ECO:0000313" key="9">
    <source>
        <dbReference type="EMBL" id="RMP01940.1"/>
    </source>
</evidence>
<keyword evidence="2" id="KW-0349">Heme</keyword>
<name>A0A3M4A6B8_PSEMA</name>
<dbReference type="SUPFAM" id="SSF56014">
    <property type="entry name" value="Nitrite and sulphite reductase 4Fe-4S domain-like"/>
    <property type="match status" value="2"/>
</dbReference>
<dbReference type="FunFam" id="3.30.413.10:FF:000016">
    <property type="entry name" value="Sulfite reductase subunit beta"/>
    <property type="match status" value="1"/>
</dbReference>
<dbReference type="Pfam" id="PF01077">
    <property type="entry name" value="NIR_SIR"/>
    <property type="match status" value="2"/>
</dbReference>
<keyword evidence="10" id="KW-1185">Reference proteome</keyword>
<dbReference type="PANTHER" id="PTHR32439:SF9">
    <property type="entry name" value="BLR3264 PROTEIN"/>
    <property type="match status" value="1"/>
</dbReference>
<evidence type="ECO:0000256" key="6">
    <source>
        <dbReference type="ARBA" id="ARBA00023014"/>
    </source>
</evidence>
<dbReference type="InterPro" id="IPR036136">
    <property type="entry name" value="Nit/Sulf_reduc_fer-like_dom_sf"/>
</dbReference>
<keyword evidence="5" id="KW-0408">Iron</keyword>
<dbReference type="EMBL" id="RBQF01000357">
    <property type="protein sequence ID" value="RMP01940.1"/>
    <property type="molecule type" value="Genomic_DNA"/>
</dbReference>
<feature type="domain" description="Nitrite/Sulfite reductase ferredoxin-like" evidence="8">
    <location>
        <begin position="383"/>
        <end position="438"/>
    </location>
</feature>
<evidence type="ECO:0000259" key="8">
    <source>
        <dbReference type="Pfam" id="PF03460"/>
    </source>
</evidence>
<evidence type="ECO:0000256" key="4">
    <source>
        <dbReference type="ARBA" id="ARBA00023002"/>
    </source>
</evidence>
<keyword evidence="1" id="KW-0004">4Fe-4S</keyword>
<accession>A0A3M4A6B8</accession>
<proteinExistence type="predicted"/>
<dbReference type="InterPro" id="IPR006067">
    <property type="entry name" value="NO2/SO3_Rdtase_4Fe4S_dom"/>
</dbReference>
<keyword evidence="4" id="KW-0560">Oxidoreductase</keyword>
<dbReference type="Proteomes" id="UP000276587">
    <property type="component" value="Unassembled WGS sequence"/>
</dbReference>
<dbReference type="Gene3D" id="3.90.480.10">
    <property type="entry name" value="Sulfite Reductase Hemoprotein,Domain 2"/>
    <property type="match status" value="1"/>
</dbReference>
<sequence>MWFFAYTQTSLLRINANWYRAPAPLGVRGRARRFAENRTYMYVYDEYDQRIIEDRVKQFRDQTRRYLAGELSEEEFRPLRLQNGLYVQRFAPMLRVAVPYGQLTSRQTRMMAKIARDFDKGYAHISTRQNVQFNWPALEDVPDILAELATVQMHAIQTSGNCLRNVTTDQFAGVAADELIDPRPWCEIVRQWTTFHPEFAYLPRKFKIAINGSTSDRAAIEVHDIGLEPVHNAAGELGFRVLVGGGLGRTPVVGAFINEFLPWQDLLSYLDAILRVYNRYGRRDNKYKARIKILVKALTPEVFAQKVDAEMEHLRGGQTTLTEAEVHRVAKHFVDPEYKALSNQDAELAALDKEHPGFARWRTRNTLAHKKPGYVAVTLSLKPTGVAPGDITDKQLDAVADLAERYSFGQLRTSHEQNIILADVEQSQLFTLWGELREGGFATPNIGLLTDIICCPGGDFCSLANAKSIPIAESIQRRFDDLDYLFDIGELDLNISGCMNACGHHHVGHIGILGVDKKGEEFYQVSLGGSASRDASLGKILGPSFAQEAMPEVIGKLIDVYIEQRTEDERFIDTYQRIGIDLFKERVYAANH</sequence>
<gene>
    <name evidence="9" type="ORF">ALQ29_05109</name>
</gene>
<evidence type="ECO:0000256" key="1">
    <source>
        <dbReference type="ARBA" id="ARBA00022485"/>
    </source>
</evidence>
<dbReference type="Pfam" id="PF03460">
    <property type="entry name" value="NIR_SIR_ferr"/>
    <property type="match status" value="2"/>
</dbReference>
<dbReference type="FunFam" id="3.30.413.10:FF:000020">
    <property type="entry name" value="Sulfite reductase"/>
    <property type="match status" value="1"/>
</dbReference>
<dbReference type="GO" id="GO:0016491">
    <property type="term" value="F:oxidoreductase activity"/>
    <property type="evidence" value="ECO:0007669"/>
    <property type="project" value="UniProtKB-KW"/>
</dbReference>
<dbReference type="Gene3D" id="3.30.413.10">
    <property type="entry name" value="Sulfite Reductase Hemoprotein, domain 1"/>
    <property type="match status" value="2"/>
</dbReference>
<feature type="domain" description="Nitrite/sulphite reductase 4Fe-4S" evidence="7">
    <location>
        <begin position="452"/>
        <end position="587"/>
    </location>
</feature>
<protein>
    <recommendedName>
        <fullName evidence="11">Nitrite/Sulfite reductase ferredoxin-like domain-containing protein</fullName>
    </recommendedName>
</protein>
<keyword evidence="6" id="KW-0411">Iron-sulfur</keyword>
<evidence type="ECO:0008006" key="11">
    <source>
        <dbReference type="Google" id="ProtNLM"/>
    </source>
</evidence>
<evidence type="ECO:0000313" key="10">
    <source>
        <dbReference type="Proteomes" id="UP000276587"/>
    </source>
</evidence>
<dbReference type="InterPro" id="IPR045854">
    <property type="entry name" value="NO2/SO3_Rdtase_4Fe4S_sf"/>
</dbReference>
<dbReference type="AlphaFoldDB" id="A0A3M4A6B8"/>
<evidence type="ECO:0000256" key="5">
    <source>
        <dbReference type="ARBA" id="ARBA00023004"/>
    </source>
</evidence>
<evidence type="ECO:0000256" key="3">
    <source>
        <dbReference type="ARBA" id="ARBA00022723"/>
    </source>
</evidence>
<dbReference type="InterPro" id="IPR005117">
    <property type="entry name" value="NiRdtase/SiRdtase_haem-b_fer"/>
</dbReference>
<reference evidence="9 10" key="1">
    <citation type="submission" date="2018-08" db="EMBL/GenBank/DDBJ databases">
        <title>Recombination of ecologically and evolutionarily significant loci maintains genetic cohesion in the Pseudomonas syringae species complex.</title>
        <authorList>
            <person name="Dillon M."/>
            <person name="Thakur S."/>
            <person name="Almeida R.N.D."/>
            <person name="Weir B.S."/>
            <person name="Guttman D.S."/>
        </authorList>
    </citation>
    <scope>NUCLEOTIDE SEQUENCE [LARGE SCALE GENOMIC DNA]</scope>
    <source>
        <strain evidence="9 10">ICMP 3555</strain>
    </source>
</reference>
<dbReference type="InterPro" id="IPR051329">
    <property type="entry name" value="NIR_SIR_4Fe-4S"/>
</dbReference>
<dbReference type="Gene3D" id="3.90.480.20">
    <property type="match status" value="1"/>
</dbReference>
<dbReference type="PANTHER" id="PTHR32439">
    <property type="entry name" value="FERREDOXIN--NITRITE REDUCTASE, CHLOROPLASTIC"/>
    <property type="match status" value="1"/>
</dbReference>
<dbReference type="GO" id="GO:0020037">
    <property type="term" value="F:heme binding"/>
    <property type="evidence" value="ECO:0007669"/>
    <property type="project" value="InterPro"/>
</dbReference>